<evidence type="ECO:0000313" key="2">
    <source>
        <dbReference type="Proteomes" id="UP000075476"/>
    </source>
</evidence>
<name>A0A9X0MJP1_BACCE</name>
<organism evidence="1 2">
    <name type="scientific">Bacillus cereus</name>
    <dbReference type="NCBI Taxonomy" id="1396"/>
    <lineage>
        <taxon>Bacteria</taxon>
        <taxon>Bacillati</taxon>
        <taxon>Bacillota</taxon>
        <taxon>Bacilli</taxon>
        <taxon>Bacillales</taxon>
        <taxon>Bacillaceae</taxon>
        <taxon>Bacillus</taxon>
        <taxon>Bacillus cereus group</taxon>
    </lineage>
</organism>
<proteinExistence type="predicted"/>
<gene>
    <name evidence="1" type="ORF">AT268_30785</name>
</gene>
<dbReference type="RefSeq" id="WP_061662260.1">
    <property type="nucleotide sequence ID" value="NZ_LOMO01000001.1"/>
</dbReference>
<accession>A0A9X0MJP1</accession>
<dbReference type="AlphaFoldDB" id="A0A9X0MJP1"/>
<evidence type="ECO:0000313" key="1">
    <source>
        <dbReference type="EMBL" id="KXY50935.1"/>
    </source>
</evidence>
<dbReference type="EMBL" id="LOMO01000001">
    <property type="protein sequence ID" value="KXY50935.1"/>
    <property type="molecule type" value="Genomic_DNA"/>
</dbReference>
<protein>
    <submittedName>
        <fullName evidence="1">Uncharacterized protein</fullName>
    </submittedName>
</protein>
<comment type="caution">
    <text evidence="1">The sequence shown here is derived from an EMBL/GenBank/DDBJ whole genome shotgun (WGS) entry which is preliminary data.</text>
</comment>
<dbReference type="Proteomes" id="UP000075476">
    <property type="component" value="Unassembled WGS sequence"/>
</dbReference>
<reference evidence="1 2" key="1">
    <citation type="submission" date="2015-12" db="EMBL/GenBank/DDBJ databases">
        <title>Bacillus cereus Group isolate.</title>
        <authorList>
            <person name="Kovac J."/>
        </authorList>
    </citation>
    <scope>NUCLEOTIDE SEQUENCE [LARGE SCALE GENOMIC DNA]</scope>
    <source>
        <strain evidence="1 2">FSL K6-0073</strain>
    </source>
</reference>
<sequence length="64" mass="7721">MLLVEFFQNTNDLRREVQKQFKERGFTLPEKYFVMNEALGYAPNIKALTNDEIHRVLKLLEEKY</sequence>